<reference evidence="1" key="1">
    <citation type="submission" date="2018-05" db="EMBL/GenBank/DDBJ databases">
        <authorList>
            <person name="Lanie J.A."/>
            <person name="Ng W.-L."/>
            <person name="Kazmierczak K.M."/>
            <person name="Andrzejewski T.M."/>
            <person name="Davidsen T.M."/>
            <person name="Wayne K.J."/>
            <person name="Tettelin H."/>
            <person name="Glass J.I."/>
            <person name="Rusch D."/>
            <person name="Podicherti R."/>
            <person name="Tsui H.-C.T."/>
            <person name="Winkler M.E."/>
        </authorList>
    </citation>
    <scope>NUCLEOTIDE SEQUENCE</scope>
</reference>
<protein>
    <recommendedName>
        <fullName evidence="2">DUF3810 domain-containing protein</fullName>
    </recommendedName>
</protein>
<evidence type="ECO:0008006" key="2">
    <source>
        <dbReference type="Google" id="ProtNLM"/>
    </source>
</evidence>
<proteinExistence type="predicted"/>
<dbReference type="InterPro" id="IPR024294">
    <property type="entry name" value="DUF3810"/>
</dbReference>
<dbReference type="EMBL" id="UINC01004412">
    <property type="protein sequence ID" value="SVA14134.1"/>
    <property type="molecule type" value="Genomic_DNA"/>
</dbReference>
<dbReference type="AlphaFoldDB" id="A0A381TEG0"/>
<organism evidence="1">
    <name type="scientific">marine metagenome</name>
    <dbReference type="NCBI Taxonomy" id="408172"/>
    <lineage>
        <taxon>unclassified sequences</taxon>
        <taxon>metagenomes</taxon>
        <taxon>ecological metagenomes</taxon>
    </lineage>
</organism>
<name>A0A381TEG0_9ZZZZ</name>
<gene>
    <name evidence="1" type="ORF">METZ01_LOCUS66988</name>
</gene>
<dbReference type="Pfam" id="PF12725">
    <property type="entry name" value="DUF3810"/>
    <property type="match status" value="1"/>
</dbReference>
<evidence type="ECO:0000313" key="1">
    <source>
        <dbReference type="EMBL" id="SVA14134.1"/>
    </source>
</evidence>
<sequence length="277" mass="31045">MLAPLASRLLFRASGPGRIVQAVALGAYAGSALGDWLARKEARPIDFEEAFGQDPSNLKSMTEEERQEEVKDLVALLNRDYQPIELSRGELAKVVNEQLTTYIASITGQRVETSDEVRSVALAKILFPFALGACDILSGDVTIFRNSGIFEPHIIAHEFCHRKGYYKELQAQAIAYLALSTSDDPVLVQAARSERLHRNLKVLADGEMEDYHRLVDESRLREELAKDFHAIRPEPSAYERAVWTVMKPVMEERMKMTGQNGLSDYDAGFTDFLHTQG</sequence>
<accession>A0A381TEG0</accession>